<dbReference type="NCBIfam" id="TIGR04056">
    <property type="entry name" value="OMP_RagA_SusC"/>
    <property type="match status" value="1"/>
</dbReference>
<evidence type="ECO:0000256" key="7">
    <source>
        <dbReference type="ARBA" id="ARBA00023237"/>
    </source>
</evidence>
<feature type="domain" description="TonB-dependent receptor plug" evidence="12">
    <location>
        <begin position="137"/>
        <end position="243"/>
    </location>
</feature>
<dbReference type="PROSITE" id="PS52016">
    <property type="entry name" value="TONB_DEPENDENT_REC_3"/>
    <property type="match status" value="1"/>
</dbReference>
<comment type="subcellular location">
    <subcellularLocation>
        <location evidence="1 8">Cell outer membrane</location>
        <topology evidence="1 8">Multi-pass membrane protein</topology>
    </subcellularLocation>
</comment>
<keyword evidence="5 9" id="KW-0798">TonB box</keyword>
<dbReference type="SUPFAM" id="SSF49464">
    <property type="entry name" value="Carboxypeptidase regulatory domain-like"/>
    <property type="match status" value="1"/>
</dbReference>
<feature type="domain" description="TonB-dependent receptor-like beta-barrel" evidence="11">
    <location>
        <begin position="402"/>
        <end position="958"/>
    </location>
</feature>
<keyword evidence="7 8" id="KW-0998">Cell outer membrane</keyword>
<dbReference type="InterPro" id="IPR036942">
    <property type="entry name" value="Beta-barrel_TonB_sf"/>
</dbReference>
<evidence type="ECO:0000256" key="9">
    <source>
        <dbReference type="RuleBase" id="RU003357"/>
    </source>
</evidence>
<evidence type="ECO:0000256" key="5">
    <source>
        <dbReference type="ARBA" id="ARBA00023077"/>
    </source>
</evidence>
<evidence type="ECO:0000313" key="13">
    <source>
        <dbReference type="EMBL" id="TWR29625.1"/>
    </source>
</evidence>
<evidence type="ECO:0000259" key="11">
    <source>
        <dbReference type="Pfam" id="PF00593"/>
    </source>
</evidence>
<dbReference type="InterPro" id="IPR023997">
    <property type="entry name" value="TonB-dep_OMP_SusC/RagA_CS"/>
</dbReference>
<evidence type="ECO:0000256" key="3">
    <source>
        <dbReference type="ARBA" id="ARBA00022452"/>
    </source>
</evidence>
<accession>A0A563UE29</accession>
<keyword evidence="3 8" id="KW-1134">Transmembrane beta strand</keyword>
<evidence type="ECO:0000256" key="10">
    <source>
        <dbReference type="SAM" id="SignalP"/>
    </source>
</evidence>
<dbReference type="EMBL" id="VOEJ01000003">
    <property type="protein sequence ID" value="TWR29625.1"/>
    <property type="molecule type" value="Genomic_DNA"/>
</dbReference>
<evidence type="ECO:0000256" key="4">
    <source>
        <dbReference type="ARBA" id="ARBA00022692"/>
    </source>
</evidence>
<dbReference type="InterPro" id="IPR008969">
    <property type="entry name" value="CarboxyPept-like_regulatory"/>
</dbReference>
<dbReference type="Gene3D" id="2.40.170.20">
    <property type="entry name" value="TonB-dependent receptor, beta-barrel domain"/>
    <property type="match status" value="1"/>
</dbReference>
<dbReference type="Pfam" id="PF07715">
    <property type="entry name" value="Plug"/>
    <property type="match status" value="1"/>
</dbReference>
<evidence type="ECO:0000256" key="8">
    <source>
        <dbReference type="PROSITE-ProRule" id="PRU01360"/>
    </source>
</evidence>
<dbReference type="InterPro" id="IPR023996">
    <property type="entry name" value="TonB-dep_OMP_SusC/RagA"/>
</dbReference>
<keyword evidence="10" id="KW-0732">Signal</keyword>
<keyword evidence="6 8" id="KW-0472">Membrane</keyword>
<evidence type="ECO:0000259" key="12">
    <source>
        <dbReference type="Pfam" id="PF07715"/>
    </source>
</evidence>
<dbReference type="Proteomes" id="UP000320042">
    <property type="component" value="Unassembled WGS sequence"/>
</dbReference>
<dbReference type="OrthoDB" id="9768177at2"/>
<organism evidence="13 14">
    <name type="scientific">Mucilaginibacter pallidiroseus</name>
    <dbReference type="NCBI Taxonomy" id="2599295"/>
    <lineage>
        <taxon>Bacteria</taxon>
        <taxon>Pseudomonadati</taxon>
        <taxon>Bacteroidota</taxon>
        <taxon>Sphingobacteriia</taxon>
        <taxon>Sphingobacteriales</taxon>
        <taxon>Sphingobacteriaceae</taxon>
        <taxon>Mucilaginibacter</taxon>
    </lineage>
</organism>
<dbReference type="Gene3D" id="2.60.40.1120">
    <property type="entry name" value="Carboxypeptidase-like, regulatory domain"/>
    <property type="match status" value="1"/>
</dbReference>
<proteinExistence type="inferred from homology"/>
<evidence type="ECO:0000313" key="14">
    <source>
        <dbReference type="Proteomes" id="UP000320042"/>
    </source>
</evidence>
<dbReference type="Pfam" id="PF00593">
    <property type="entry name" value="TonB_dep_Rec_b-barrel"/>
    <property type="match status" value="1"/>
</dbReference>
<dbReference type="Gene3D" id="2.170.130.10">
    <property type="entry name" value="TonB-dependent receptor, plug domain"/>
    <property type="match status" value="1"/>
</dbReference>
<reference evidence="13 14" key="1">
    <citation type="submission" date="2019-07" db="EMBL/GenBank/DDBJ databases">
        <authorList>
            <person name="Kim J."/>
        </authorList>
    </citation>
    <scope>NUCLEOTIDE SEQUENCE [LARGE SCALE GENOMIC DNA]</scope>
    <source>
        <strain evidence="14">dk17</strain>
    </source>
</reference>
<dbReference type="InterPro" id="IPR037066">
    <property type="entry name" value="Plug_dom_sf"/>
</dbReference>
<keyword evidence="4 8" id="KW-0812">Transmembrane</keyword>
<comment type="similarity">
    <text evidence="8 9">Belongs to the TonB-dependent receptor family.</text>
</comment>
<dbReference type="InterPro" id="IPR039426">
    <property type="entry name" value="TonB-dep_rcpt-like"/>
</dbReference>
<protein>
    <submittedName>
        <fullName evidence="13">SusC/RagA family TonB-linked outer membrane protein</fullName>
    </submittedName>
</protein>
<dbReference type="InterPro" id="IPR012910">
    <property type="entry name" value="Plug_dom"/>
</dbReference>
<evidence type="ECO:0000256" key="2">
    <source>
        <dbReference type="ARBA" id="ARBA00022448"/>
    </source>
</evidence>
<evidence type="ECO:0000256" key="1">
    <source>
        <dbReference type="ARBA" id="ARBA00004571"/>
    </source>
</evidence>
<dbReference type="NCBIfam" id="TIGR04057">
    <property type="entry name" value="SusC_RagA_signa"/>
    <property type="match status" value="1"/>
</dbReference>
<feature type="chain" id="PRO_5022213217" evidence="10">
    <location>
        <begin position="32"/>
        <end position="1000"/>
    </location>
</feature>
<dbReference type="GO" id="GO:0009279">
    <property type="term" value="C:cell outer membrane"/>
    <property type="evidence" value="ECO:0007669"/>
    <property type="project" value="UniProtKB-SubCell"/>
</dbReference>
<sequence>MLKIYKNHFMRCLQVAIAICCIMLSVTAAHAQGTPSATGIVKDTLGTPMAGVTVKAQNAATGKSLNTITDVNGVFNMANLQTGGTYSFTFTYIGYITKTLTGYQASAGNKISLSVSLSESSTSLSQVVVTGYGTTRKADLTGAVSSLNQEDFNRGVVSTPAQLLQGKVAGLNITRSGNPNDVGTVILRGPSTLRSGAQEPFYVIDGVPGASIDLVAPDDIMSMDVLKDASSTAIYGSRAANGVIMITTRRAKAGQSRLSYNVYGAAEKVSNQIDVLTGDQLRAYLAESNRSLNPADDNGANTNWQKELQQTAISQNHNLSLSGNSGTTAYSASMNYFKNEGIIKTTGLERMVLRANVDQKYFEDKLRLNVSAVNSITSSSNISDLVYLNMLTYLPTVSVKQPDGTYTENFSRTRNYLNPVSLIDNNAIDKKVKTFLGNALAEAKLLPGLKYTLSLSYQDEQTNNNTYYNRFSGLAQGYNGYGLRNTFANTKKILETFFNYDKTFGKHDVKLLAGYSWQEDRLNDGFSTSNRNFVTDALTYNNLGLGNAPAGSVVAYDQLPPISTLRLISFYGRAQYQFNHKYLFQATVRRDGSSAFGLNNQWGTFPAVSAGWNISEEEFMKDVNFVNDLKLRAGYGSSGNSQGFNAFTRLLLYRTSTTSKFYYNGNYVNSIGPYQNANPDLKWERTNVANIGIDFTLFHSLLSGSVDVYDKKTSDLIYDYGVSTTQYFVNSLTANAGKIRNKGIEVLLTARPLRGQFKWTTTLNFSHNKNTVESLSSSLFSLPYQYTAYLGGKGQSANSSQIIKEGYPIGTFNIWHYGGKNAAGVTQIVKADGSLTTAPSSQDFVIAGNAQPKLLYGWNNTFTYRNIDLSFFVRGVYGNKILNATLANLNSPQDAVNVNIPRFTLGEAATDNNAYLLSDRYLESGSYLRLDNATLGYTIPVKNKVINSLRIYATGNNLFIITKYRGVDPEMNMGGLTPGIDNNNFYPKTRSYLLGLSVTF</sequence>
<feature type="signal peptide" evidence="10">
    <location>
        <begin position="1"/>
        <end position="31"/>
    </location>
</feature>
<keyword evidence="2 8" id="KW-0813">Transport</keyword>
<comment type="caution">
    <text evidence="13">The sequence shown here is derived from an EMBL/GenBank/DDBJ whole genome shotgun (WGS) entry which is preliminary data.</text>
</comment>
<evidence type="ECO:0000256" key="6">
    <source>
        <dbReference type="ARBA" id="ARBA00023136"/>
    </source>
</evidence>
<dbReference type="Pfam" id="PF13620">
    <property type="entry name" value="CarboxypepD_reg"/>
    <property type="match status" value="1"/>
</dbReference>
<dbReference type="InterPro" id="IPR000531">
    <property type="entry name" value="Beta-barrel_TonB"/>
</dbReference>
<name>A0A563UE29_9SPHI</name>
<dbReference type="SUPFAM" id="SSF56935">
    <property type="entry name" value="Porins"/>
    <property type="match status" value="1"/>
</dbReference>
<dbReference type="AlphaFoldDB" id="A0A563UE29"/>
<keyword evidence="14" id="KW-1185">Reference proteome</keyword>
<gene>
    <name evidence="13" type="ORF">FPZ43_07100</name>
</gene>